<dbReference type="PANTHER" id="PTHR33938">
    <property type="entry name" value="FERULOYL ESTERASE B-RELATED"/>
    <property type="match status" value="1"/>
</dbReference>
<evidence type="ECO:0000313" key="10">
    <source>
        <dbReference type="Proteomes" id="UP001213664"/>
    </source>
</evidence>
<keyword evidence="3" id="KW-0479">Metal-binding</keyword>
<dbReference type="SUPFAM" id="SSF53474">
    <property type="entry name" value="alpha/beta-Hydrolases"/>
    <property type="match status" value="1"/>
</dbReference>
<dbReference type="InterPro" id="IPR011118">
    <property type="entry name" value="Tannase/feruloyl_esterase"/>
</dbReference>
<evidence type="ECO:0000256" key="7">
    <source>
        <dbReference type="ARBA" id="ARBA00023157"/>
    </source>
</evidence>
<dbReference type="PANTHER" id="PTHR33938:SF15">
    <property type="entry name" value="FERULOYL ESTERASE B-RELATED"/>
    <property type="match status" value="1"/>
</dbReference>
<keyword evidence="6" id="KW-0106">Calcium</keyword>
<evidence type="ECO:0000256" key="5">
    <source>
        <dbReference type="ARBA" id="ARBA00022801"/>
    </source>
</evidence>
<keyword evidence="2" id="KW-0719">Serine esterase</keyword>
<evidence type="ECO:0000256" key="2">
    <source>
        <dbReference type="ARBA" id="ARBA00022487"/>
    </source>
</evidence>
<keyword evidence="5 9" id="KW-0378">Hydrolase</keyword>
<protein>
    <submittedName>
        <fullName evidence="9">Tannase/feruloyl esterase family alpha/beta hydrolase</fullName>
    </submittedName>
</protein>
<dbReference type="Pfam" id="PF07519">
    <property type="entry name" value="Tannase"/>
    <property type="match status" value="1"/>
</dbReference>
<gene>
    <name evidence="9" type="ORF">P0Y50_07605</name>
</gene>
<reference evidence="9" key="1">
    <citation type="submission" date="2023-03" db="EMBL/GenBank/DDBJ databases">
        <title>Andean soil-derived lignocellulolytic bacterial consortium as a source of novel taxa and putative plastic-active enzymes.</title>
        <authorList>
            <person name="Diaz-Garcia L."/>
            <person name="Chuvochina M."/>
            <person name="Feuerriegel G."/>
            <person name="Bunk B."/>
            <person name="Sproer C."/>
            <person name="Streit W.R."/>
            <person name="Rodriguez L.M."/>
            <person name="Overmann J."/>
            <person name="Jimenez D.J."/>
        </authorList>
    </citation>
    <scope>NUCLEOTIDE SEQUENCE</scope>
    <source>
        <strain evidence="9">MAG 833</strain>
    </source>
</reference>
<evidence type="ECO:0000256" key="4">
    <source>
        <dbReference type="ARBA" id="ARBA00022729"/>
    </source>
</evidence>
<keyword evidence="4 8" id="KW-0732">Signal</keyword>
<evidence type="ECO:0000256" key="3">
    <source>
        <dbReference type="ARBA" id="ARBA00022723"/>
    </source>
</evidence>
<dbReference type="Proteomes" id="UP001213664">
    <property type="component" value="Chromosome"/>
</dbReference>
<dbReference type="AlphaFoldDB" id="A0AAJ5X2J8"/>
<evidence type="ECO:0000313" key="9">
    <source>
        <dbReference type="EMBL" id="WEK41461.1"/>
    </source>
</evidence>
<sequence>MRLLLLATTAMALIGFSGKAMAMDTACLDLKGKVVGDAAVLTSEAVENRFIAPGGQAFETGAFCRIVARATPSPQSNIVMEIWLPDAQRWNGKFLGTGNGGFAGDIRYAGLAGGLRRGYAVANTDMGSYPAAAAGVGYEAGNERPEVVRDWAYRATHEMTLVSKAMVSRYYGRRPDYSLFAGCSTGGHQGLMEAQRYPEDYDAILAGAPGHNRTHLHAAFTHLALATRQSGGDIVSPAKLGLFSAAALRACVGKDGGAPGDSFLTDPTKCGFRPQDLACRPDQVSAECLTAGEIKTLQWTLDGIRNPRTGELIYPGLTLGSEGILAFLAGGLPNGRLPAELARWVFGPDWDPSTFSFDADMTRVDNELAPIVNAMDADLSRFVARGGKLILYHGWSDFVVRPIDSVLYYDRLTAAGADQTEFARLFMAPGVSHCQDGLGPDNFGQSAEAVTEGGPDTDLLAALDQWVTTGVAPEQVMATRFDQPRSPERKVIATRPICAYPKVARYNGHGDAAQADSFDCSAAEPARYEPPAQAYLR</sequence>
<dbReference type="GO" id="GO:0052689">
    <property type="term" value="F:carboxylic ester hydrolase activity"/>
    <property type="evidence" value="ECO:0007669"/>
    <property type="project" value="UniProtKB-KW"/>
</dbReference>
<evidence type="ECO:0000256" key="1">
    <source>
        <dbReference type="ARBA" id="ARBA00006249"/>
    </source>
</evidence>
<organism evidence="9 10">
    <name type="scientific">Candidatus Brevundimonas colombiensis</name>
    <dbReference type="NCBI Taxonomy" id="3121376"/>
    <lineage>
        <taxon>Bacteria</taxon>
        <taxon>Pseudomonadati</taxon>
        <taxon>Pseudomonadota</taxon>
        <taxon>Alphaproteobacteria</taxon>
        <taxon>Caulobacterales</taxon>
        <taxon>Caulobacteraceae</taxon>
        <taxon>Brevundimonas</taxon>
    </lineage>
</organism>
<proteinExistence type="inferred from homology"/>
<dbReference type="GO" id="GO:0046872">
    <property type="term" value="F:metal ion binding"/>
    <property type="evidence" value="ECO:0007669"/>
    <property type="project" value="UniProtKB-KW"/>
</dbReference>
<evidence type="ECO:0000256" key="8">
    <source>
        <dbReference type="SAM" id="SignalP"/>
    </source>
</evidence>
<feature type="signal peptide" evidence="8">
    <location>
        <begin position="1"/>
        <end position="22"/>
    </location>
</feature>
<evidence type="ECO:0000256" key="6">
    <source>
        <dbReference type="ARBA" id="ARBA00022837"/>
    </source>
</evidence>
<name>A0AAJ5X2J8_9CAUL</name>
<accession>A0AAJ5X2J8</accession>
<dbReference type="EMBL" id="CP119326">
    <property type="protein sequence ID" value="WEK41461.1"/>
    <property type="molecule type" value="Genomic_DNA"/>
</dbReference>
<feature type="chain" id="PRO_5042507013" evidence="8">
    <location>
        <begin position="23"/>
        <end position="537"/>
    </location>
</feature>
<comment type="similarity">
    <text evidence="1">Belongs to the tannase family.</text>
</comment>
<keyword evidence="7" id="KW-1015">Disulfide bond</keyword>
<dbReference type="InterPro" id="IPR029058">
    <property type="entry name" value="AB_hydrolase_fold"/>
</dbReference>